<feature type="region of interest" description="Disordered" evidence="2">
    <location>
        <begin position="30"/>
        <end position="78"/>
    </location>
</feature>
<organism evidence="3 4">
    <name type="scientific">Edaphochlamys debaryana</name>
    <dbReference type="NCBI Taxonomy" id="47281"/>
    <lineage>
        <taxon>Eukaryota</taxon>
        <taxon>Viridiplantae</taxon>
        <taxon>Chlorophyta</taxon>
        <taxon>core chlorophytes</taxon>
        <taxon>Chlorophyceae</taxon>
        <taxon>CS clade</taxon>
        <taxon>Chlamydomonadales</taxon>
        <taxon>Chlamydomonadales incertae sedis</taxon>
        <taxon>Edaphochlamys</taxon>
    </lineage>
</organism>
<name>A0A835XUY9_9CHLO</name>
<feature type="region of interest" description="Disordered" evidence="2">
    <location>
        <begin position="701"/>
        <end position="754"/>
    </location>
</feature>
<feature type="region of interest" description="Disordered" evidence="2">
    <location>
        <begin position="216"/>
        <end position="265"/>
    </location>
</feature>
<feature type="compositionally biased region" description="Gly residues" evidence="2">
    <location>
        <begin position="792"/>
        <end position="803"/>
    </location>
</feature>
<dbReference type="Proteomes" id="UP000612055">
    <property type="component" value="Unassembled WGS sequence"/>
</dbReference>
<feature type="region of interest" description="Disordered" evidence="2">
    <location>
        <begin position="284"/>
        <end position="333"/>
    </location>
</feature>
<feature type="compositionally biased region" description="Basic residues" evidence="2">
    <location>
        <begin position="946"/>
        <end position="957"/>
    </location>
</feature>
<feature type="compositionally biased region" description="Polar residues" evidence="2">
    <location>
        <begin position="545"/>
        <end position="554"/>
    </location>
</feature>
<feature type="compositionally biased region" description="Low complexity" evidence="2">
    <location>
        <begin position="192"/>
        <end position="201"/>
    </location>
</feature>
<dbReference type="PANTHER" id="PTHR13037">
    <property type="entry name" value="FORMIN"/>
    <property type="match status" value="1"/>
</dbReference>
<evidence type="ECO:0000313" key="4">
    <source>
        <dbReference type="Proteomes" id="UP000612055"/>
    </source>
</evidence>
<feature type="region of interest" description="Disordered" evidence="2">
    <location>
        <begin position="789"/>
        <end position="989"/>
    </location>
</feature>
<feature type="compositionally biased region" description="Pro residues" evidence="2">
    <location>
        <begin position="901"/>
        <end position="928"/>
    </location>
</feature>
<evidence type="ECO:0000256" key="1">
    <source>
        <dbReference type="ARBA" id="ARBA00022581"/>
    </source>
</evidence>
<proteinExistence type="predicted"/>
<gene>
    <name evidence="3" type="ORF">HYH03_011941</name>
</gene>
<feature type="compositionally biased region" description="Low complexity" evidence="2">
    <location>
        <begin position="929"/>
        <end position="945"/>
    </location>
</feature>
<feature type="compositionally biased region" description="Gly residues" evidence="2">
    <location>
        <begin position="299"/>
        <end position="316"/>
    </location>
</feature>
<feature type="compositionally biased region" description="Gly residues" evidence="2">
    <location>
        <begin position="251"/>
        <end position="261"/>
    </location>
</feature>
<feature type="region of interest" description="Disordered" evidence="2">
    <location>
        <begin position="165"/>
        <end position="201"/>
    </location>
</feature>
<evidence type="ECO:0000313" key="3">
    <source>
        <dbReference type="EMBL" id="KAG2489488.1"/>
    </source>
</evidence>
<feature type="compositionally biased region" description="Polar residues" evidence="2">
    <location>
        <begin position="31"/>
        <end position="40"/>
    </location>
</feature>
<feature type="region of interest" description="Disordered" evidence="2">
    <location>
        <begin position="346"/>
        <end position="371"/>
    </location>
</feature>
<feature type="compositionally biased region" description="Low complexity" evidence="2">
    <location>
        <begin position="712"/>
        <end position="722"/>
    </location>
</feature>
<feature type="compositionally biased region" description="Low complexity" evidence="2">
    <location>
        <begin position="857"/>
        <end position="873"/>
    </location>
</feature>
<feature type="region of interest" description="Disordered" evidence="2">
    <location>
        <begin position="1307"/>
        <end position="1328"/>
    </location>
</feature>
<feature type="compositionally biased region" description="Low complexity" evidence="2">
    <location>
        <begin position="317"/>
        <end position="333"/>
    </location>
</feature>
<evidence type="ECO:0000256" key="2">
    <source>
        <dbReference type="SAM" id="MobiDB-lite"/>
    </source>
</evidence>
<feature type="region of interest" description="Disordered" evidence="2">
    <location>
        <begin position="450"/>
        <end position="496"/>
    </location>
</feature>
<keyword evidence="1" id="KW-0945">Host-virus interaction</keyword>
<feature type="compositionally biased region" description="Polar residues" evidence="2">
    <location>
        <begin position="514"/>
        <end position="523"/>
    </location>
</feature>
<dbReference type="EMBL" id="JAEHOE010000072">
    <property type="protein sequence ID" value="KAG2489488.1"/>
    <property type="molecule type" value="Genomic_DNA"/>
</dbReference>
<feature type="compositionally biased region" description="Low complexity" evidence="2">
    <location>
        <begin position="55"/>
        <end position="76"/>
    </location>
</feature>
<feature type="region of interest" description="Disordered" evidence="2">
    <location>
        <begin position="1052"/>
        <end position="1118"/>
    </location>
</feature>
<feature type="compositionally biased region" description="Pro residues" evidence="2">
    <location>
        <begin position="883"/>
        <end position="892"/>
    </location>
</feature>
<comment type="caution">
    <text evidence="3">The sequence shown here is derived from an EMBL/GenBank/DDBJ whole genome shotgun (WGS) entry which is preliminary data.</text>
</comment>
<accession>A0A835XUY9</accession>
<feature type="compositionally biased region" description="Pro residues" evidence="2">
    <location>
        <begin position="1057"/>
        <end position="1073"/>
    </location>
</feature>
<feature type="compositionally biased region" description="Gly residues" evidence="2">
    <location>
        <begin position="527"/>
        <end position="540"/>
    </location>
</feature>
<protein>
    <submittedName>
        <fullName evidence="3">Uncharacterized protein</fullName>
    </submittedName>
</protein>
<keyword evidence="4" id="KW-1185">Reference proteome</keyword>
<dbReference type="PANTHER" id="PTHR13037:SF24">
    <property type="entry name" value="POLYCOMB PROTEIN PCL-RELATED"/>
    <property type="match status" value="1"/>
</dbReference>
<sequence length="1328" mass="129640">MVRKAVRTYSQILQAFERVDEKDAQIREHYQPTTGLTQTKNTKEDAAAAGGGLEASTARLRPASAASTARPASAGTPRKHRYSHVLDWNDDITAIINVDRHDGGLRTNAAAAAAAAAAAERSGMASRALAAALATAVETAATMTLSPAPVSVPSSRLAERLLRTTTAPLPAPSPASTGRLSAAARTPSPDTASGTAGAAAGGRLAWGPSTIAPGAAAGQGAGGVPSPLTSPRGRLMGGGFTSDGQGLSPRTGGGGGGGGRPRSGVPLLSASARLMYYGSAKPRATSARPVGYGTAGSRPGTGIGPGAGAGAGGGGRSRPFSAPMHAASASGAAGLRSSMQSAAASTVDGAASRGKMAASNASPTRRRAFSARPASAAANTLYAASPYAASAAAASAFSSRRRPMSAFSAIGGVAGSAGLAATAATAVSAPAAPSKAAAKNLGMDVRALHQAQPKNGPSNGLVVRDPIGPQLVPPKRANSRPFSAPPGGAAGGGGGGGLLAGTGALSGIAEGQEGESSSLQDSSGLEAGAGGGGNGRGGGLRPEDSSASGVSSRTGVSQSSLGAGAAAAADVAVARRRAAALASQRKALWSRIADAAGVAPYEIQSEAPEILVGRPAAAVSAGGAAAADSPYLAAYLAQQATAGGPGGSGPSSLVGSRVGSRAVTPDPVLAEALTARTLVTGAAAEALALGQSPAAAAAVAAGGWHAPPPPSGAASRVVSGSGQDPGEAVPEGLSEEDEEAGGLSGSGEAGAGAEAAPLEAAGAPASGLPPRMRAARKGTVLRTPSMRALAMAGGGPDGEGGADSYGAESPTGGPKHVQWGANVRTPRKSRPGSRHQGSTSPGGGSEGEREGSGGSGRSSPDSSPLRRTQSGTGSAQGPGGAATPPPPPPPHDMPLGRPPRHPGAPTPPPAGLSPAWMAPPPPAPPSPGPTVAVPSATSLALTSQTTRRRHHNHRKNRRGDDLPSVEVRTTTGVLGRTRRPSSTTGYDQGVPAAAEAEPAFTDPDFYLLAARVDQPEDVEGWIFNVYITDIAPGEHVARRMCIASCTTADLNNQLLVPQPPPPTPPRAPTPDPFNPDTLEHAGADPGASGGGAWAWPPGGTPDPRTHTSALYAPPPPPPEVGPTISPAALLPWVQRPEQLYGHWLRLEAYAIAPVAEKVVDAVTFMGALEEDDLAPPPPRMDKLHVIEIRPHGGGGGGGGTGSGGLGSAQGSVSGGFAFRQVTDSGSGAVGGGGLGVGKTRRVTVNPSGAVGGVGGGGLGGWGLGPRVKPLRMSDNGVLGGPGAGMGMGMGMGAGAGMGMGGGGMGHSAGGGVPVPHRLSGSGRRAGWG</sequence>
<dbReference type="OrthoDB" id="552515at2759"/>
<reference evidence="3" key="1">
    <citation type="journal article" date="2020" name="bioRxiv">
        <title>Comparative genomics of Chlamydomonas.</title>
        <authorList>
            <person name="Craig R.J."/>
            <person name="Hasan A.R."/>
            <person name="Ness R.W."/>
            <person name="Keightley P.D."/>
        </authorList>
    </citation>
    <scope>NUCLEOTIDE SEQUENCE</scope>
    <source>
        <strain evidence="3">CCAP 11/70</strain>
    </source>
</reference>
<feature type="region of interest" description="Disordered" evidence="2">
    <location>
        <begin position="510"/>
        <end position="561"/>
    </location>
</feature>